<keyword evidence="2" id="KW-0436">Ligase</keyword>
<proteinExistence type="inferred from homology"/>
<dbReference type="Proteomes" id="UP000198967">
    <property type="component" value="Unassembled WGS sequence"/>
</dbReference>
<evidence type="ECO:0000259" key="4">
    <source>
        <dbReference type="Pfam" id="PF13193"/>
    </source>
</evidence>
<keyword evidence="6" id="KW-1185">Reference proteome</keyword>
<dbReference type="GO" id="GO:0031956">
    <property type="term" value="F:medium-chain fatty acid-CoA ligase activity"/>
    <property type="evidence" value="ECO:0007669"/>
    <property type="project" value="TreeGrafter"/>
</dbReference>
<protein>
    <submittedName>
        <fullName evidence="5">Long-chain acyl-CoA synthetase</fullName>
    </submittedName>
</protein>
<dbReference type="InterPro" id="IPR025110">
    <property type="entry name" value="AMP-bd_C"/>
</dbReference>
<dbReference type="PANTHER" id="PTHR43201:SF5">
    <property type="entry name" value="MEDIUM-CHAIN ACYL-COA LIGASE ACSF2, MITOCHONDRIAL"/>
    <property type="match status" value="1"/>
</dbReference>
<sequence length="79" mass="8659">MAEVAVYGVPHPTLGEEVAVAVRVRPGATGTIEELQHHVAERVATFAVPTHVRFWTEPLPRTATGKPLKRELRDAPSPR</sequence>
<dbReference type="Pfam" id="PF13193">
    <property type="entry name" value="AMP-binding_C"/>
    <property type="match status" value="1"/>
</dbReference>
<dbReference type="SUPFAM" id="SSF56801">
    <property type="entry name" value="Acetyl-CoA synthetase-like"/>
    <property type="match status" value="1"/>
</dbReference>
<reference evidence="5 6" key="1">
    <citation type="submission" date="2016-10" db="EMBL/GenBank/DDBJ databases">
        <authorList>
            <person name="de Groot N.N."/>
        </authorList>
    </citation>
    <scope>NUCLEOTIDE SEQUENCE [LARGE SCALE GENOMIC DNA]</scope>
    <source>
        <strain evidence="5 6">CGMCC 4.3143</strain>
    </source>
</reference>
<dbReference type="EMBL" id="FNBE01000003">
    <property type="protein sequence ID" value="SDF08208.1"/>
    <property type="molecule type" value="Genomic_DNA"/>
</dbReference>
<gene>
    <name evidence="5" type="ORF">SAMN05216377_103219</name>
</gene>
<dbReference type="AlphaFoldDB" id="A0A1G7I6I3"/>
<evidence type="ECO:0000256" key="1">
    <source>
        <dbReference type="ARBA" id="ARBA00006432"/>
    </source>
</evidence>
<feature type="region of interest" description="Disordered" evidence="3">
    <location>
        <begin position="60"/>
        <end position="79"/>
    </location>
</feature>
<evidence type="ECO:0000256" key="2">
    <source>
        <dbReference type="ARBA" id="ARBA00022598"/>
    </source>
</evidence>
<evidence type="ECO:0000256" key="3">
    <source>
        <dbReference type="SAM" id="MobiDB-lite"/>
    </source>
</evidence>
<feature type="domain" description="AMP-binding enzyme C-terminal" evidence="4">
    <location>
        <begin position="2"/>
        <end position="66"/>
    </location>
</feature>
<dbReference type="PANTHER" id="PTHR43201">
    <property type="entry name" value="ACYL-COA SYNTHETASE"/>
    <property type="match status" value="1"/>
</dbReference>
<dbReference type="InterPro" id="IPR045851">
    <property type="entry name" value="AMP-bd_C_sf"/>
</dbReference>
<dbReference type="GO" id="GO:0006631">
    <property type="term" value="P:fatty acid metabolic process"/>
    <property type="evidence" value="ECO:0007669"/>
    <property type="project" value="TreeGrafter"/>
</dbReference>
<organism evidence="5 6">
    <name type="scientific">Pseudonocardia oroxyli</name>
    <dbReference type="NCBI Taxonomy" id="366584"/>
    <lineage>
        <taxon>Bacteria</taxon>
        <taxon>Bacillati</taxon>
        <taxon>Actinomycetota</taxon>
        <taxon>Actinomycetes</taxon>
        <taxon>Pseudonocardiales</taxon>
        <taxon>Pseudonocardiaceae</taxon>
        <taxon>Pseudonocardia</taxon>
    </lineage>
</organism>
<evidence type="ECO:0000313" key="6">
    <source>
        <dbReference type="Proteomes" id="UP000198967"/>
    </source>
</evidence>
<name>A0A1G7I6I3_PSEOR</name>
<feature type="compositionally biased region" description="Basic and acidic residues" evidence="3">
    <location>
        <begin position="68"/>
        <end position="79"/>
    </location>
</feature>
<dbReference type="STRING" id="366584.SAMN05216377_103219"/>
<evidence type="ECO:0000313" key="5">
    <source>
        <dbReference type="EMBL" id="SDF08208.1"/>
    </source>
</evidence>
<accession>A0A1G7I6I3</accession>
<dbReference type="Gene3D" id="3.30.300.30">
    <property type="match status" value="1"/>
</dbReference>
<comment type="similarity">
    <text evidence="1">Belongs to the ATP-dependent AMP-binding enzyme family.</text>
</comment>